<feature type="chain" id="PRO_5045759579" evidence="1">
    <location>
        <begin position="21"/>
        <end position="359"/>
    </location>
</feature>
<evidence type="ECO:0000313" key="2">
    <source>
        <dbReference type="EMBL" id="MCP9612237.1"/>
    </source>
</evidence>
<sequence>MKNSSIYKLSALMVLTLSLAIISCSDWNEVESLGLKNQSLKEQYPKLYADYIQDLIKYKTGEHKVTFVSFDNPQRDPVNQAERLTAIPDSVDFICLNHPDDVSPEIQKEMTQIREKGIHTLYAIKYENFKEEWEANTKINPEFTEEEALAYFGKRTDDMLAICDKYNYDGIIIDYTGQSLVSMVPENLAKYNKRQKNFFNRIVSWREKHDHKTLVFYGNVQYLVPENLSMMEKYNYIALKSVLSTSGDDIAVKAYLALQAGEDVKDSLYVGVNPVPANRFIACVELPQADDKEQVKGYWNTKDANGNKIVAALGTAQWIGQYSPDFTRSGLFVMSIQNDYYNNTYGYLREVISIMNPNK</sequence>
<organism evidence="2 3">
    <name type="scientific">Coprobacter tertius</name>
    <dbReference type="NCBI Taxonomy" id="2944915"/>
    <lineage>
        <taxon>Bacteria</taxon>
        <taxon>Pseudomonadati</taxon>
        <taxon>Bacteroidota</taxon>
        <taxon>Bacteroidia</taxon>
        <taxon>Bacteroidales</taxon>
        <taxon>Barnesiellaceae</taxon>
        <taxon>Coprobacter</taxon>
    </lineage>
</organism>
<dbReference type="InterPro" id="IPR032320">
    <property type="entry name" value="GH18_BT1044-like"/>
</dbReference>
<proteinExistence type="predicted"/>
<keyword evidence="3" id="KW-1185">Reference proteome</keyword>
<name>A0ABT1MHX7_9BACT</name>
<dbReference type="PROSITE" id="PS51257">
    <property type="entry name" value="PROKAR_LIPOPROTEIN"/>
    <property type="match status" value="1"/>
</dbReference>
<keyword evidence="1" id="KW-0732">Signal</keyword>
<dbReference type="RefSeq" id="WP_255027505.1">
    <property type="nucleotide sequence ID" value="NZ_JANDHW010000007.1"/>
</dbReference>
<keyword evidence="2" id="KW-0378">Hydrolase</keyword>
<gene>
    <name evidence="2" type="ORF">NMU02_09045</name>
</gene>
<dbReference type="GO" id="GO:0016787">
    <property type="term" value="F:hydrolase activity"/>
    <property type="evidence" value="ECO:0007669"/>
    <property type="project" value="UniProtKB-KW"/>
</dbReference>
<evidence type="ECO:0000256" key="1">
    <source>
        <dbReference type="SAM" id="SignalP"/>
    </source>
</evidence>
<evidence type="ECO:0000313" key="3">
    <source>
        <dbReference type="Proteomes" id="UP001205603"/>
    </source>
</evidence>
<dbReference type="Proteomes" id="UP001205603">
    <property type="component" value="Unassembled WGS sequence"/>
</dbReference>
<reference evidence="2 3" key="1">
    <citation type="submission" date="2022-07" db="EMBL/GenBank/DDBJ databases">
        <title>Fecal culturing of patients with breast cancer.</title>
        <authorList>
            <person name="Teng N.M.Y."/>
            <person name="Kiu R."/>
            <person name="Evans R."/>
            <person name="Baker D.J."/>
            <person name="Zenner C."/>
            <person name="Robinson S.D."/>
            <person name="Hall L.J."/>
        </authorList>
    </citation>
    <scope>NUCLEOTIDE SEQUENCE [LARGE SCALE GENOMIC DNA]</scope>
    <source>
        <strain evidence="2 3">LH1063</strain>
    </source>
</reference>
<dbReference type="Gene3D" id="3.20.20.80">
    <property type="entry name" value="Glycosidases"/>
    <property type="match status" value="1"/>
</dbReference>
<comment type="caution">
    <text evidence="2">The sequence shown here is derived from an EMBL/GenBank/DDBJ whole genome shotgun (WGS) entry which is preliminary data.</text>
</comment>
<accession>A0ABT1MHX7</accession>
<protein>
    <submittedName>
        <fullName evidence="2">Glycoside hydrolase family 18</fullName>
    </submittedName>
</protein>
<feature type="signal peptide" evidence="1">
    <location>
        <begin position="1"/>
        <end position="20"/>
    </location>
</feature>
<dbReference type="EMBL" id="JANDHW010000007">
    <property type="protein sequence ID" value="MCP9612237.1"/>
    <property type="molecule type" value="Genomic_DNA"/>
</dbReference>
<dbReference type="Pfam" id="PF16141">
    <property type="entry name" value="GH18_BT1044-like"/>
    <property type="match status" value="1"/>
</dbReference>